<dbReference type="GO" id="GO:0008838">
    <property type="term" value="F:diaminopropionate ammonia-lyase activity"/>
    <property type="evidence" value="ECO:0007669"/>
    <property type="project" value="UniProtKB-EC"/>
</dbReference>
<evidence type="ECO:0000313" key="5">
    <source>
        <dbReference type="Proteomes" id="UP000214973"/>
    </source>
</evidence>
<keyword evidence="4" id="KW-0456">Lyase</keyword>
<evidence type="ECO:0000256" key="1">
    <source>
        <dbReference type="ARBA" id="ARBA00001933"/>
    </source>
</evidence>
<dbReference type="InterPro" id="IPR001926">
    <property type="entry name" value="TrpB-like_PALP"/>
</dbReference>
<dbReference type="PANTHER" id="PTHR42937:SF1">
    <property type="entry name" value="DIAMINOPROPIONATE AMMONIA-LYASE"/>
    <property type="match status" value="1"/>
</dbReference>
<dbReference type="NCBIfam" id="NF006058">
    <property type="entry name" value="PRK08206.1"/>
    <property type="match status" value="1"/>
</dbReference>
<dbReference type="EMBL" id="LT906470">
    <property type="protein sequence ID" value="SNV70309.1"/>
    <property type="molecule type" value="Genomic_DNA"/>
</dbReference>
<organism evidence="4 5">
    <name type="scientific">Veillonella rodentium</name>
    <dbReference type="NCBI Taxonomy" id="248315"/>
    <lineage>
        <taxon>Bacteria</taxon>
        <taxon>Bacillati</taxon>
        <taxon>Bacillota</taxon>
        <taxon>Negativicutes</taxon>
        <taxon>Veillonellales</taxon>
        <taxon>Veillonellaceae</taxon>
        <taxon>Veillonella</taxon>
    </lineage>
</organism>
<dbReference type="GO" id="GO:1901605">
    <property type="term" value="P:alpha-amino acid metabolic process"/>
    <property type="evidence" value="ECO:0007669"/>
    <property type="project" value="UniProtKB-ARBA"/>
</dbReference>
<gene>
    <name evidence="4" type="primary">dpaL</name>
    <name evidence="4" type="ORF">SAMEA44547418_01354</name>
</gene>
<dbReference type="InterPro" id="IPR010081">
    <property type="entry name" value="DiNH2opropionate_NH3_lyase"/>
</dbReference>
<evidence type="ECO:0000313" key="4">
    <source>
        <dbReference type="EMBL" id="SNV70309.1"/>
    </source>
</evidence>
<dbReference type="KEGG" id="vrm:44547418_01354"/>
<dbReference type="EC" id="4.3.1.15" evidence="4"/>
<dbReference type="InterPro" id="IPR019871">
    <property type="entry name" value="DiNH2propionate_NH3-lyase_sub"/>
</dbReference>
<dbReference type="Pfam" id="PF00291">
    <property type="entry name" value="PALP"/>
    <property type="match status" value="1"/>
</dbReference>
<dbReference type="RefSeq" id="WP_095066261.1">
    <property type="nucleotide sequence ID" value="NZ_LT906470.1"/>
</dbReference>
<dbReference type="PANTHER" id="PTHR42937">
    <property type="match status" value="1"/>
</dbReference>
<keyword evidence="5" id="KW-1185">Reference proteome</keyword>
<dbReference type="SUPFAM" id="SSF53686">
    <property type="entry name" value="Tryptophan synthase beta subunit-like PLP-dependent enzymes"/>
    <property type="match status" value="1"/>
</dbReference>
<dbReference type="NCBIfam" id="TIGR03528">
    <property type="entry name" value="2_3_DAP_am_ly"/>
    <property type="match status" value="1"/>
</dbReference>
<feature type="domain" description="Tryptophan synthase beta chain-like PALP" evidence="3">
    <location>
        <begin position="39"/>
        <end position="330"/>
    </location>
</feature>
<dbReference type="GO" id="GO:0030170">
    <property type="term" value="F:pyridoxal phosphate binding"/>
    <property type="evidence" value="ECO:0007669"/>
    <property type="project" value="InterPro"/>
</dbReference>
<dbReference type="CDD" id="cd00640">
    <property type="entry name" value="Trp-synth-beta_II"/>
    <property type="match status" value="1"/>
</dbReference>
<evidence type="ECO:0000256" key="2">
    <source>
        <dbReference type="ARBA" id="ARBA00022898"/>
    </source>
</evidence>
<reference evidence="4 5" key="1">
    <citation type="submission" date="2017-06" db="EMBL/GenBank/DDBJ databases">
        <authorList>
            <consortium name="Pathogen Informatics"/>
        </authorList>
    </citation>
    <scope>NUCLEOTIDE SEQUENCE [LARGE SCALE GENOMIC DNA]</scope>
    <source>
        <strain evidence="4 5">NCTC12018</strain>
    </source>
</reference>
<keyword evidence="2" id="KW-0663">Pyridoxal phosphate</keyword>
<sequence>MERIQWVRNTMAPSSDKFLSVMDVQEIKKAKAFHESFPQYSVTPLVSLKHLASYIGVDSLYVKDESYRFGLNAFKVLGGSYAIGKYVAQQLGKTIADVPYDVLTSKKLKDDFGQATFFTATDGNHGRGVAWAANKLGQKSVVFMPKGSTEYRRQQIENEGATVTIEEFNYDECVRLATKKSKEVPNGVVVQDTAWEGYEEIPNWIMQGYGTMAMETAAQLEEDHCKVPTHVFVQAGVGSLAGSVVGYFSNLYKNEKKKPKLVVVEAEAAACLYKGAVAGDGDPRIVDGDLETIMAGLACGEPNTVSWDILRNHVDLFVAAPDWVARLGMRVGGAPIKGDTPITTGESGAVPLGLVTAIMTMPEYEDLRKELELDASSKVLCFSTEGDTDPMRYKNIMWYGEDR</sequence>
<dbReference type="Gene3D" id="3.40.50.1100">
    <property type="match status" value="3"/>
</dbReference>
<dbReference type="Proteomes" id="UP000214973">
    <property type="component" value="Chromosome 1"/>
</dbReference>
<evidence type="ECO:0000259" key="3">
    <source>
        <dbReference type="Pfam" id="PF00291"/>
    </source>
</evidence>
<name>A0A239ZGY2_9FIRM</name>
<dbReference type="InterPro" id="IPR036052">
    <property type="entry name" value="TrpB-like_PALP_sf"/>
</dbReference>
<comment type="cofactor">
    <cofactor evidence="1">
        <name>pyridoxal 5'-phosphate</name>
        <dbReference type="ChEBI" id="CHEBI:597326"/>
    </cofactor>
</comment>
<protein>
    <submittedName>
        <fullName evidence="4">Diaminopropionate ammonia-lyase</fullName>
        <ecNumber evidence="4">4.3.1.15</ecNumber>
    </submittedName>
</protein>
<accession>A0A239ZGY2</accession>
<dbReference type="NCBIfam" id="TIGR01747">
    <property type="entry name" value="diampropi_NH3ly"/>
    <property type="match status" value="1"/>
</dbReference>
<proteinExistence type="predicted"/>
<dbReference type="AlphaFoldDB" id="A0A239ZGY2"/>